<feature type="transmembrane region" description="Helical" evidence="1">
    <location>
        <begin position="95"/>
        <end position="124"/>
    </location>
</feature>
<name>A0A248TGY4_9BACI</name>
<keyword evidence="3" id="KW-1185">Reference proteome</keyword>
<keyword evidence="1" id="KW-0812">Transmembrane</keyword>
<dbReference type="OrthoDB" id="9784784at2"/>
<accession>A0A248TGY4</accession>
<reference evidence="2 3" key="1">
    <citation type="submission" date="2017-08" db="EMBL/GenBank/DDBJ databases">
        <title>Complete Genome Sequence of Bacillus kochii Oregon-R-modENCODE STRAIN BDGP4, isolated from Drosophila melanogaster gut.</title>
        <authorList>
            <person name="Wan K.H."/>
            <person name="Yu C."/>
            <person name="Park S."/>
            <person name="Hammonds A.S."/>
            <person name="Booth B.W."/>
            <person name="Celniker S.E."/>
        </authorList>
    </citation>
    <scope>NUCLEOTIDE SEQUENCE [LARGE SCALE GENOMIC DNA]</scope>
    <source>
        <strain evidence="2 3">BDGP4</strain>
    </source>
</reference>
<keyword evidence="1" id="KW-0472">Membrane</keyword>
<dbReference type="Proteomes" id="UP000215137">
    <property type="component" value="Chromosome"/>
</dbReference>
<proteinExistence type="predicted"/>
<keyword evidence="1" id="KW-1133">Transmembrane helix</keyword>
<feature type="transmembrane region" description="Helical" evidence="1">
    <location>
        <begin position="21"/>
        <end position="41"/>
    </location>
</feature>
<dbReference type="EMBL" id="CP022983">
    <property type="protein sequence ID" value="ASV67474.1"/>
    <property type="molecule type" value="Genomic_DNA"/>
</dbReference>
<evidence type="ECO:0000313" key="2">
    <source>
        <dbReference type="EMBL" id="ASV67474.1"/>
    </source>
</evidence>
<feature type="transmembrane region" description="Helical" evidence="1">
    <location>
        <begin position="47"/>
        <end position="74"/>
    </location>
</feature>
<sequence>MFKLMELEWRKLKQKMVMGEIIIYAGILMFMPIFFIKMVSADFGRSYATIIQLILAIQMGWVLFGASLINQVVIDEYKNKTFSLSFGYPISRKKLIIAKVLFISLAVFLCTLVSFLLSGIVTYLLDHLFHIINGQPTVVDITSYASKMIIHSFFITLISLIPLFFFGIWKRATIPTVICAMFLMQFQNFSSLLNINLNSDLVNAGLCLLGAVSIFLSIKMVDRVGDV</sequence>
<feature type="transmembrane region" description="Helical" evidence="1">
    <location>
        <begin position="144"/>
        <end position="165"/>
    </location>
</feature>
<organism evidence="2 3">
    <name type="scientific">Cytobacillus kochii</name>
    <dbReference type="NCBI Taxonomy" id="859143"/>
    <lineage>
        <taxon>Bacteria</taxon>
        <taxon>Bacillati</taxon>
        <taxon>Bacillota</taxon>
        <taxon>Bacilli</taxon>
        <taxon>Bacillales</taxon>
        <taxon>Bacillaceae</taxon>
        <taxon>Cytobacillus</taxon>
    </lineage>
</organism>
<dbReference type="Pfam" id="PF12730">
    <property type="entry name" value="ABC2_membrane_4"/>
    <property type="match status" value="1"/>
</dbReference>
<evidence type="ECO:0000313" key="3">
    <source>
        <dbReference type="Proteomes" id="UP000215137"/>
    </source>
</evidence>
<dbReference type="KEGG" id="bko:CKF48_09110"/>
<feature type="transmembrane region" description="Helical" evidence="1">
    <location>
        <begin position="201"/>
        <end position="221"/>
    </location>
</feature>
<dbReference type="RefSeq" id="WP_095371048.1">
    <property type="nucleotide sequence ID" value="NZ_CP022983.1"/>
</dbReference>
<evidence type="ECO:0000256" key="1">
    <source>
        <dbReference type="SAM" id="Phobius"/>
    </source>
</evidence>
<gene>
    <name evidence="2" type="ORF">CKF48_09110</name>
</gene>
<dbReference type="AlphaFoldDB" id="A0A248TGY4"/>
<protein>
    <submittedName>
        <fullName evidence="2">ABC transporter permease</fullName>
    </submittedName>
</protein>